<gene>
    <name evidence="1" type="ORF">RS030_111811</name>
</gene>
<accession>A0AAV9Y2B8</accession>
<evidence type="ECO:0000313" key="2">
    <source>
        <dbReference type="Proteomes" id="UP001311799"/>
    </source>
</evidence>
<evidence type="ECO:0000313" key="1">
    <source>
        <dbReference type="EMBL" id="KAK6590999.1"/>
    </source>
</evidence>
<keyword evidence="2" id="KW-1185">Reference proteome</keyword>
<dbReference type="EMBL" id="JAWDEY010000002">
    <property type="protein sequence ID" value="KAK6590999.1"/>
    <property type="molecule type" value="Genomic_DNA"/>
</dbReference>
<dbReference type="PROSITE" id="PS50007">
    <property type="entry name" value="PIPLC_X_DOMAIN"/>
    <property type="match status" value="1"/>
</dbReference>
<name>A0AAV9Y2B8_9CRYT</name>
<dbReference type="AlphaFoldDB" id="A0AAV9Y2B8"/>
<sequence>MKHFFLINKVLPDTCLGIKFSLNKIFDKINDENTKNRIFNAIYLLAIDSKHNNLVESGSIISDFVNLLDSVVEMEHSLSESVCDNIKLMGTNAILDAFFLLEYSQNIGLINSLKSNLPYLTQSNFFVLKQLISELYTNSRESSYDFLNEINASENSFYDSNNSGSFSRIQSNINEKENSILCLSDDEFKRINEALECNKKIRIGFPTFLDFEYNKDESGRINFFYIDDKSYSEMNSILKCVYFSLSLRDDNLENLFKLIKKFQNVSKCNPVSILVLRLILNNSWNCIDYNSGVLKQLINIGDSEEVLALLFECSLLMKDEELYDVFDLYYYLGIKTDFGDVLRSLKRIIQSKIDKESLFWHKLSSWMSTDSKNSNYIERYLLKKEFSSNHEMIKFFLDYFKSEINLTLKKYNNLINIIESKKLDQNSASKIYELTRNLIYVIPFTQRGVILDILEILFSLSEETEYNVSMSDLNDLYIMNYMFNDFFMKYLYTEKLMEDRNLLFGFNDICKNMLSCYSPYSNVKNLKENYQELKNSTLKEAWIRSLIILFERRSDSTFLEDLLKVFRIITVKQQLSLCWFITTHNTSEVVNRISSLCSLRRRISSLQCGINCIEMELNAKLEQVTQILKLNIGYESACILLFILRFTRSNKDEERLLKIVDVVKGNKEPKVVQHLTEIINSINFEFIRNEYTELGNLGYKVKESLSGRS</sequence>
<organism evidence="1 2">
    <name type="scientific">Cryptosporidium xiaoi</name>
    <dbReference type="NCBI Taxonomy" id="659607"/>
    <lineage>
        <taxon>Eukaryota</taxon>
        <taxon>Sar</taxon>
        <taxon>Alveolata</taxon>
        <taxon>Apicomplexa</taxon>
        <taxon>Conoidasida</taxon>
        <taxon>Coccidia</taxon>
        <taxon>Eucoccidiorida</taxon>
        <taxon>Eimeriorina</taxon>
        <taxon>Cryptosporidiidae</taxon>
        <taxon>Cryptosporidium</taxon>
    </lineage>
</organism>
<proteinExistence type="predicted"/>
<reference evidence="1 2" key="1">
    <citation type="submission" date="2023-10" db="EMBL/GenBank/DDBJ databases">
        <title>Comparative genomics analysis reveals potential genetic determinants of host preference in Cryptosporidium xiaoi.</title>
        <authorList>
            <person name="Xiao L."/>
            <person name="Li J."/>
        </authorList>
    </citation>
    <scope>NUCLEOTIDE SEQUENCE [LARGE SCALE GENOMIC DNA]</scope>
    <source>
        <strain evidence="1 2">52996</strain>
    </source>
</reference>
<dbReference type="Proteomes" id="UP001311799">
    <property type="component" value="Unassembled WGS sequence"/>
</dbReference>
<protein>
    <submittedName>
        <fullName evidence="1">Uncharacterized protein</fullName>
    </submittedName>
</protein>
<comment type="caution">
    <text evidence="1">The sequence shown here is derived from an EMBL/GenBank/DDBJ whole genome shotgun (WGS) entry which is preliminary data.</text>
</comment>